<evidence type="ECO:0000313" key="5">
    <source>
        <dbReference type="EMBL" id="SDW74698.1"/>
    </source>
</evidence>
<dbReference type="AlphaFoldDB" id="A0A1H2W256"/>
<dbReference type="InterPro" id="IPR036779">
    <property type="entry name" value="LysM_dom_sf"/>
</dbReference>
<protein>
    <submittedName>
        <fullName evidence="5">Spore germination protein</fullName>
    </submittedName>
</protein>
<dbReference type="InterPro" id="IPR018392">
    <property type="entry name" value="LysM"/>
</dbReference>
<dbReference type="Gene3D" id="3.20.20.80">
    <property type="entry name" value="Glycosidases"/>
    <property type="match status" value="1"/>
</dbReference>
<sequence length="383" mass="42631">MMLIHVVERGDTLWQLGRMYGVSPEAIAASNGIANPNELVVGQSLVIPTNVGNATPAIRRSLETNAYFVQSGTAAVQEVSSLAPVLTYLSPFSYQAQQDGSISMQLDDTSLLQAARSQGVTPLLVLTNWQGNMFSSDVAHTILTSDVLQNTLIENVLQTMGAKGYRGLNIDFEYVYPQDRTLYNQFLQMVVDRLHREGLLVSSALAPKISATQQGLLYEAHDYPVHGRLCDFVVLMTYEWGWIGGPPMAVSPIDQIRQVLNYAITAIPPAKILMGVSVYGYDWKLPYVSGTRAETLTPLQAVERAAAHQVSILYDANAQAPYYMYKAQDQAEHIVWFEDARSFQAKLDLVGEYNLRGISFWPYPTDFPQVPMLLANRFRVVKR</sequence>
<dbReference type="Pfam" id="PF00704">
    <property type="entry name" value="Glyco_hydro_18"/>
    <property type="match status" value="1"/>
</dbReference>
<dbReference type="InterPro" id="IPR029070">
    <property type="entry name" value="Chitinase_insertion_sf"/>
</dbReference>
<dbReference type="SUPFAM" id="SSF54106">
    <property type="entry name" value="LysM domain"/>
    <property type="match status" value="1"/>
</dbReference>
<evidence type="ECO:0000256" key="1">
    <source>
        <dbReference type="ARBA" id="ARBA00022801"/>
    </source>
</evidence>
<dbReference type="GO" id="GO:0012505">
    <property type="term" value="C:endomembrane system"/>
    <property type="evidence" value="ECO:0007669"/>
    <property type="project" value="TreeGrafter"/>
</dbReference>
<keyword evidence="1" id="KW-0378">Hydrolase</keyword>
<feature type="domain" description="LysM" evidence="3">
    <location>
        <begin position="3"/>
        <end position="47"/>
    </location>
</feature>
<dbReference type="PANTHER" id="PTHR46066:SF2">
    <property type="entry name" value="CHITINASE DOMAIN-CONTAINING PROTEIN 1"/>
    <property type="match status" value="1"/>
</dbReference>
<evidence type="ECO:0000256" key="2">
    <source>
        <dbReference type="ARBA" id="ARBA00023295"/>
    </source>
</evidence>
<dbReference type="Pfam" id="PF01476">
    <property type="entry name" value="LysM"/>
    <property type="match status" value="1"/>
</dbReference>
<dbReference type="Gene3D" id="3.10.350.10">
    <property type="entry name" value="LysM domain"/>
    <property type="match status" value="1"/>
</dbReference>
<dbReference type="PROSITE" id="PS51782">
    <property type="entry name" value="LYSM"/>
    <property type="match status" value="1"/>
</dbReference>
<dbReference type="CDD" id="cd00118">
    <property type="entry name" value="LysM"/>
    <property type="match status" value="1"/>
</dbReference>
<dbReference type="Proteomes" id="UP000182589">
    <property type="component" value="Unassembled WGS sequence"/>
</dbReference>
<dbReference type="SMART" id="SM00636">
    <property type="entry name" value="Glyco_18"/>
    <property type="match status" value="1"/>
</dbReference>
<dbReference type="GO" id="GO:0005975">
    <property type="term" value="P:carbohydrate metabolic process"/>
    <property type="evidence" value="ECO:0007669"/>
    <property type="project" value="InterPro"/>
</dbReference>
<keyword evidence="2" id="KW-0326">Glycosidase</keyword>
<gene>
    <name evidence="5" type="ORF">SAMN04489725_11339</name>
</gene>
<evidence type="ECO:0000313" key="6">
    <source>
        <dbReference type="Proteomes" id="UP000182589"/>
    </source>
</evidence>
<evidence type="ECO:0000259" key="4">
    <source>
        <dbReference type="PROSITE" id="PS51910"/>
    </source>
</evidence>
<dbReference type="InterPro" id="IPR017853">
    <property type="entry name" value="GH"/>
</dbReference>
<keyword evidence="6" id="KW-1185">Reference proteome</keyword>
<dbReference type="EMBL" id="FNOJ01000013">
    <property type="protein sequence ID" value="SDW74698.1"/>
    <property type="molecule type" value="Genomic_DNA"/>
</dbReference>
<evidence type="ECO:0000259" key="3">
    <source>
        <dbReference type="PROSITE" id="PS51782"/>
    </source>
</evidence>
<dbReference type="InterPro" id="IPR011583">
    <property type="entry name" value="Chitinase_II/V-like_cat"/>
</dbReference>
<proteinExistence type="predicted"/>
<dbReference type="InterPro" id="IPR001223">
    <property type="entry name" value="Glyco_hydro18_cat"/>
</dbReference>
<dbReference type="SMART" id="SM00257">
    <property type="entry name" value="LysM"/>
    <property type="match status" value="1"/>
</dbReference>
<reference evidence="6" key="1">
    <citation type="submission" date="2016-10" db="EMBL/GenBank/DDBJ databases">
        <authorList>
            <person name="Varghese N."/>
        </authorList>
    </citation>
    <scope>NUCLEOTIDE SEQUENCE [LARGE SCALE GENOMIC DNA]</scope>
    <source>
        <strain evidence="6">DSM 12489</strain>
    </source>
</reference>
<organism evidence="5 6">
    <name type="scientific">Alicyclobacillus hesperidum</name>
    <dbReference type="NCBI Taxonomy" id="89784"/>
    <lineage>
        <taxon>Bacteria</taxon>
        <taxon>Bacillati</taxon>
        <taxon>Bacillota</taxon>
        <taxon>Bacilli</taxon>
        <taxon>Bacillales</taxon>
        <taxon>Alicyclobacillaceae</taxon>
        <taxon>Alicyclobacillus</taxon>
    </lineage>
</organism>
<dbReference type="SUPFAM" id="SSF51445">
    <property type="entry name" value="(Trans)glycosidases"/>
    <property type="match status" value="1"/>
</dbReference>
<feature type="domain" description="GH18" evidence="4">
    <location>
        <begin position="62"/>
        <end position="383"/>
    </location>
</feature>
<dbReference type="PROSITE" id="PS51910">
    <property type="entry name" value="GH18_2"/>
    <property type="match status" value="1"/>
</dbReference>
<dbReference type="GO" id="GO:0070492">
    <property type="term" value="F:oligosaccharide binding"/>
    <property type="evidence" value="ECO:0007669"/>
    <property type="project" value="TreeGrafter"/>
</dbReference>
<dbReference type="GO" id="GO:0016798">
    <property type="term" value="F:hydrolase activity, acting on glycosyl bonds"/>
    <property type="evidence" value="ECO:0007669"/>
    <property type="project" value="UniProtKB-KW"/>
</dbReference>
<dbReference type="Gene3D" id="3.10.50.10">
    <property type="match status" value="1"/>
</dbReference>
<dbReference type="STRING" id="89784.SAMN04489725_11339"/>
<dbReference type="PANTHER" id="PTHR46066">
    <property type="entry name" value="CHITINASE DOMAIN-CONTAINING PROTEIN 1 FAMILY MEMBER"/>
    <property type="match status" value="1"/>
</dbReference>
<accession>A0A1H2W256</accession>
<name>A0A1H2W256_9BACL</name>
<dbReference type="InterPro" id="IPR041704">
    <property type="entry name" value="CFLE_GH18"/>
</dbReference>
<dbReference type="CDD" id="cd02874">
    <property type="entry name" value="GH18_CFLE_spore_hydrolase"/>
    <property type="match status" value="1"/>
</dbReference>
<dbReference type="GO" id="GO:0008061">
    <property type="term" value="F:chitin binding"/>
    <property type="evidence" value="ECO:0007669"/>
    <property type="project" value="InterPro"/>
</dbReference>